<dbReference type="EMBL" id="AVOT02001709">
    <property type="protein sequence ID" value="MBW0467891.1"/>
    <property type="molecule type" value="Genomic_DNA"/>
</dbReference>
<feature type="region of interest" description="Disordered" evidence="1">
    <location>
        <begin position="56"/>
        <end position="94"/>
    </location>
</feature>
<dbReference type="AlphaFoldDB" id="A0A9Q3GHR8"/>
<dbReference type="OrthoDB" id="2506837at2759"/>
<reference evidence="2" key="1">
    <citation type="submission" date="2021-03" db="EMBL/GenBank/DDBJ databases">
        <title>Draft genome sequence of rust myrtle Austropuccinia psidii MF-1, a brazilian biotype.</title>
        <authorList>
            <person name="Quecine M.C."/>
            <person name="Pachon D.M.R."/>
            <person name="Bonatelli M.L."/>
            <person name="Correr F.H."/>
            <person name="Franceschini L.M."/>
            <person name="Leite T.F."/>
            <person name="Margarido G.R.A."/>
            <person name="Almeida C.A."/>
            <person name="Ferrarezi J.A."/>
            <person name="Labate C.A."/>
        </authorList>
    </citation>
    <scope>NUCLEOTIDE SEQUENCE</scope>
    <source>
        <strain evidence="2">MF-1</strain>
    </source>
</reference>
<feature type="compositionally biased region" description="Acidic residues" evidence="1">
    <location>
        <begin position="65"/>
        <end position="87"/>
    </location>
</feature>
<comment type="caution">
    <text evidence="2">The sequence shown here is derived from an EMBL/GenBank/DDBJ whole genome shotgun (WGS) entry which is preliminary data.</text>
</comment>
<organism evidence="2 3">
    <name type="scientific">Austropuccinia psidii MF-1</name>
    <dbReference type="NCBI Taxonomy" id="1389203"/>
    <lineage>
        <taxon>Eukaryota</taxon>
        <taxon>Fungi</taxon>
        <taxon>Dikarya</taxon>
        <taxon>Basidiomycota</taxon>
        <taxon>Pucciniomycotina</taxon>
        <taxon>Pucciniomycetes</taxon>
        <taxon>Pucciniales</taxon>
        <taxon>Sphaerophragmiaceae</taxon>
        <taxon>Austropuccinia</taxon>
    </lineage>
</organism>
<keyword evidence="3" id="KW-1185">Reference proteome</keyword>
<accession>A0A9Q3GHR8</accession>
<gene>
    <name evidence="2" type="ORF">O181_007606</name>
</gene>
<dbReference type="Proteomes" id="UP000765509">
    <property type="component" value="Unassembled WGS sequence"/>
</dbReference>
<evidence type="ECO:0000256" key="1">
    <source>
        <dbReference type="SAM" id="MobiDB-lite"/>
    </source>
</evidence>
<name>A0A9Q3GHR8_9BASI</name>
<proteinExistence type="predicted"/>
<evidence type="ECO:0000313" key="2">
    <source>
        <dbReference type="EMBL" id="MBW0467891.1"/>
    </source>
</evidence>
<sequence length="94" mass="10934">MIAAFVKNCLANSFKVTFLPNASKTIFCIQNPDKRLSDRKFTQKYWQRCTASYDPSHKISKEYDGSESDDDESESIEFYSESDEEIVEDKNQDE</sequence>
<evidence type="ECO:0000313" key="3">
    <source>
        <dbReference type="Proteomes" id="UP000765509"/>
    </source>
</evidence>
<protein>
    <submittedName>
        <fullName evidence="2">Uncharacterized protein</fullName>
    </submittedName>
</protein>